<protein>
    <submittedName>
        <fullName evidence="1">Uncharacterized protein</fullName>
    </submittedName>
</protein>
<reference evidence="1 2" key="1">
    <citation type="submission" date="2020-08" db="EMBL/GenBank/DDBJ databases">
        <title>Bridging the membrane lipid divide: bacteria of the FCB group superphylum have the potential to synthesize archaeal ether lipids.</title>
        <authorList>
            <person name="Villanueva L."/>
            <person name="Von Meijenfeldt F.A.B."/>
            <person name="Westbye A.B."/>
            <person name="Yadav S."/>
            <person name="Hopmans E.C."/>
            <person name="Dutilh B.E."/>
            <person name="Sinninghe Damste J.S."/>
        </authorList>
    </citation>
    <scope>NUCLEOTIDE SEQUENCE [LARGE SCALE GENOMIC DNA]</scope>
    <source>
        <strain evidence="1">NIOZ-UU17</strain>
    </source>
</reference>
<proteinExistence type="predicted"/>
<evidence type="ECO:0000313" key="1">
    <source>
        <dbReference type="EMBL" id="MBC8431218.1"/>
    </source>
</evidence>
<dbReference type="EMBL" id="JACNIG010000122">
    <property type="protein sequence ID" value="MBC8431218.1"/>
    <property type="molecule type" value="Genomic_DNA"/>
</dbReference>
<name>A0A8J6NSJ9_9BACT</name>
<dbReference type="Proteomes" id="UP000605201">
    <property type="component" value="Unassembled WGS sequence"/>
</dbReference>
<comment type="caution">
    <text evidence="1">The sequence shown here is derived from an EMBL/GenBank/DDBJ whole genome shotgun (WGS) entry which is preliminary data.</text>
</comment>
<dbReference type="AlphaFoldDB" id="A0A8J6NSJ9"/>
<organism evidence="1 2">
    <name type="scientific">Candidatus Desulfatibia vada</name>
    <dbReference type="NCBI Taxonomy" id="2841696"/>
    <lineage>
        <taxon>Bacteria</taxon>
        <taxon>Pseudomonadati</taxon>
        <taxon>Thermodesulfobacteriota</taxon>
        <taxon>Desulfobacteria</taxon>
        <taxon>Desulfobacterales</taxon>
        <taxon>Desulfobacterales incertae sedis</taxon>
        <taxon>Candidatus Desulfatibia</taxon>
    </lineage>
</organism>
<gene>
    <name evidence="1" type="ORF">H8D96_04800</name>
</gene>
<sequence>MVIDNNLPAVNHDIFALGKQKGKPVVAETKVSTEHLYSKLDLKEVAAGVVQDARAMGEFKDKKGLEETTDLQVGPDIRYALTSTNLDYLKRIRWGPLTVGEYREVQYRIRELESKFASSSNILDGQLIDIG</sequence>
<accession>A0A8J6NSJ9</accession>
<evidence type="ECO:0000313" key="2">
    <source>
        <dbReference type="Proteomes" id="UP000605201"/>
    </source>
</evidence>